<evidence type="ECO:0000256" key="7">
    <source>
        <dbReference type="ARBA" id="ARBA00022645"/>
    </source>
</evidence>
<organism evidence="24 25">
    <name type="scientific">Daejeonella lutea</name>
    <dbReference type="NCBI Taxonomy" id="572036"/>
    <lineage>
        <taxon>Bacteria</taxon>
        <taxon>Pseudomonadati</taxon>
        <taxon>Bacteroidota</taxon>
        <taxon>Sphingobacteriia</taxon>
        <taxon>Sphingobacteriales</taxon>
        <taxon>Sphingobacteriaceae</taxon>
        <taxon>Daejeonella</taxon>
    </lineage>
</organism>
<dbReference type="EMBL" id="FUYR01000002">
    <property type="protein sequence ID" value="SKB69702.1"/>
    <property type="molecule type" value="Genomic_DNA"/>
</dbReference>
<keyword evidence="25" id="KW-1185">Reference proteome</keyword>
<dbReference type="GO" id="GO:0006508">
    <property type="term" value="P:proteolysis"/>
    <property type="evidence" value="ECO:0007669"/>
    <property type="project" value="UniProtKB-KW"/>
</dbReference>
<feature type="domain" description="PA" evidence="22">
    <location>
        <begin position="131"/>
        <end position="229"/>
    </location>
</feature>
<evidence type="ECO:0000256" key="15">
    <source>
        <dbReference type="ARBA" id="ARBA00023049"/>
    </source>
</evidence>
<sequence length="458" mass="50144">MKFITTFIASLFLSTCLFAQNSDEGVIRQIYNVALMEGHTYKNLEHLCKQIGPRLSGSKNAQKAVDWSKRLMEDYGFDKVYLQEVMVPHWERGAKETAFIVDGTARIPVRIAALGGSIATSAEGVTAQIIEVKDFEQLKALGATVKGKIVFFNRPFDPRLFDTFDAYSGAVNQRGQGAVEAAKLGALGVIVRSMTNIIDDNPHTGGMRYQDGVSKIPAAAISTKAAELLSKKISEKGTAVKFYFKQYCRTLPDALSYNVIGEIRGSEKPENIITVGGHLDSWDLAEGAHDDGTGITQSIEVLRIFKSLNYQPKNTIRAVMFMNEENGLRGGAKYAELAKLNNEKHIAALESDEGGFTPRGFTVEDSPTALAHFSKWKPLLEPYKVSDIEAGGSGSDLGPLKTAVPGIVLIGFKPDSQRYFDIHHASSDVFENVNKRELELGAASIASMIYLIDKYGTK</sequence>
<dbReference type="OrthoDB" id="9769665at2"/>
<evidence type="ECO:0000256" key="2">
    <source>
        <dbReference type="ARBA" id="ARBA00004371"/>
    </source>
</evidence>
<name>A0A1T5DDA1_9SPHI</name>
<feature type="domain" description="Peptidase M28" evidence="23">
    <location>
        <begin position="258"/>
        <end position="439"/>
    </location>
</feature>
<dbReference type="Pfam" id="PF04389">
    <property type="entry name" value="Peptidase_M28"/>
    <property type="match status" value="1"/>
</dbReference>
<evidence type="ECO:0000259" key="22">
    <source>
        <dbReference type="Pfam" id="PF02225"/>
    </source>
</evidence>
<evidence type="ECO:0000256" key="1">
    <source>
        <dbReference type="ARBA" id="ARBA00004240"/>
    </source>
</evidence>
<keyword evidence="9" id="KW-0479">Metal-binding</keyword>
<dbReference type="GO" id="GO:0004180">
    <property type="term" value="F:carboxypeptidase activity"/>
    <property type="evidence" value="ECO:0007669"/>
    <property type="project" value="UniProtKB-KW"/>
</dbReference>
<evidence type="ECO:0000256" key="3">
    <source>
        <dbReference type="ARBA" id="ARBA00004555"/>
    </source>
</evidence>
<keyword evidence="15" id="KW-0482">Metalloprotease</keyword>
<dbReference type="Gene3D" id="3.40.630.10">
    <property type="entry name" value="Zn peptidases"/>
    <property type="match status" value="1"/>
</dbReference>
<evidence type="ECO:0000256" key="16">
    <source>
        <dbReference type="ARBA" id="ARBA00023145"/>
    </source>
</evidence>
<evidence type="ECO:0000256" key="6">
    <source>
        <dbReference type="ARBA" id="ARBA00022525"/>
    </source>
</evidence>
<dbReference type="SUPFAM" id="SSF53187">
    <property type="entry name" value="Zn-dependent exopeptidases"/>
    <property type="match status" value="1"/>
</dbReference>
<evidence type="ECO:0000256" key="5">
    <source>
        <dbReference type="ARBA" id="ARBA00014116"/>
    </source>
</evidence>
<keyword evidence="10 21" id="KW-0732">Signal</keyword>
<dbReference type="AlphaFoldDB" id="A0A1T5DDA1"/>
<keyword evidence="12" id="KW-0256">Endoplasmic reticulum</keyword>
<evidence type="ECO:0000256" key="10">
    <source>
        <dbReference type="ARBA" id="ARBA00022729"/>
    </source>
</evidence>
<evidence type="ECO:0000256" key="11">
    <source>
        <dbReference type="ARBA" id="ARBA00022801"/>
    </source>
</evidence>
<dbReference type="InterPro" id="IPR007484">
    <property type="entry name" value="Peptidase_M28"/>
</dbReference>
<keyword evidence="16" id="KW-0865">Zymogen</keyword>
<dbReference type="PANTHER" id="PTHR12053">
    <property type="entry name" value="PROTEASE FAMILY M28 PLASMA GLUTAMATE CARBOXYPEPTIDASE-RELATED"/>
    <property type="match status" value="1"/>
</dbReference>
<proteinExistence type="predicted"/>
<evidence type="ECO:0000256" key="18">
    <source>
        <dbReference type="ARBA" id="ARBA00023228"/>
    </source>
</evidence>
<comment type="subunit">
    <text evidence="19">Homodimer. The monomeric form is inactive while the homodimer is active.</text>
</comment>
<dbReference type="GO" id="GO:0070573">
    <property type="term" value="F:metallodipeptidase activity"/>
    <property type="evidence" value="ECO:0007669"/>
    <property type="project" value="InterPro"/>
</dbReference>
<keyword evidence="17" id="KW-0325">Glycoprotein</keyword>
<evidence type="ECO:0000313" key="24">
    <source>
        <dbReference type="EMBL" id="SKB69702.1"/>
    </source>
</evidence>
<feature type="signal peptide" evidence="21">
    <location>
        <begin position="1"/>
        <end position="19"/>
    </location>
</feature>
<dbReference type="PANTHER" id="PTHR12053:SF3">
    <property type="entry name" value="CARBOXYPEPTIDASE Q"/>
    <property type="match status" value="1"/>
</dbReference>
<keyword evidence="14" id="KW-0333">Golgi apparatus</keyword>
<evidence type="ECO:0000256" key="17">
    <source>
        <dbReference type="ARBA" id="ARBA00023180"/>
    </source>
</evidence>
<dbReference type="STRING" id="572036.SAMN05661099_2294"/>
<reference evidence="25" key="1">
    <citation type="submission" date="2017-02" db="EMBL/GenBank/DDBJ databases">
        <authorList>
            <person name="Varghese N."/>
            <person name="Submissions S."/>
        </authorList>
    </citation>
    <scope>NUCLEOTIDE SEQUENCE [LARGE SCALE GENOMIC DNA]</scope>
    <source>
        <strain evidence="25">DSM 22385</strain>
    </source>
</reference>
<keyword evidence="6" id="KW-0964">Secreted</keyword>
<dbReference type="GO" id="GO:0005576">
    <property type="term" value="C:extracellular region"/>
    <property type="evidence" value="ECO:0007669"/>
    <property type="project" value="UniProtKB-SubCell"/>
</dbReference>
<evidence type="ECO:0000313" key="25">
    <source>
        <dbReference type="Proteomes" id="UP000189981"/>
    </source>
</evidence>
<comment type="subcellular location">
    <subcellularLocation>
        <location evidence="1">Endoplasmic reticulum</location>
    </subcellularLocation>
    <subcellularLocation>
        <location evidence="3">Golgi apparatus</location>
    </subcellularLocation>
    <subcellularLocation>
        <location evidence="2">Lysosome</location>
    </subcellularLocation>
    <subcellularLocation>
        <location evidence="4">Secreted</location>
    </subcellularLocation>
</comment>
<evidence type="ECO:0000256" key="8">
    <source>
        <dbReference type="ARBA" id="ARBA00022670"/>
    </source>
</evidence>
<keyword evidence="8" id="KW-0645">Protease</keyword>
<dbReference type="Gene3D" id="3.50.30.30">
    <property type="match status" value="1"/>
</dbReference>
<keyword evidence="18" id="KW-0458">Lysosome</keyword>
<dbReference type="Pfam" id="PF02225">
    <property type="entry name" value="PA"/>
    <property type="match status" value="1"/>
</dbReference>
<evidence type="ECO:0000256" key="14">
    <source>
        <dbReference type="ARBA" id="ARBA00023034"/>
    </source>
</evidence>
<dbReference type="InterPro" id="IPR039866">
    <property type="entry name" value="CPQ"/>
</dbReference>
<evidence type="ECO:0000256" key="12">
    <source>
        <dbReference type="ARBA" id="ARBA00022824"/>
    </source>
</evidence>
<evidence type="ECO:0000259" key="23">
    <source>
        <dbReference type="Pfam" id="PF04389"/>
    </source>
</evidence>
<dbReference type="GO" id="GO:0005764">
    <property type="term" value="C:lysosome"/>
    <property type="evidence" value="ECO:0007669"/>
    <property type="project" value="UniProtKB-SubCell"/>
</dbReference>
<dbReference type="GO" id="GO:0046872">
    <property type="term" value="F:metal ion binding"/>
    <property type="evidence" value="ECO:0007669"/>
    <property type="project" value="UniProtKB-KW"/>
</dbReference>
<evidence type="ECO:0000256" key="13">
    <source>
        <dbReference type="ARBA" id="ARBA00022833"/>
    </source>
</evidence>
<gene>
    <name evidence="24" type="ORF">SAMN05661099_2294</name>
</gene>
<evidence type="ECO:0000256" key="20">
    <source>
        <dbReference type="ARBA" id="ARBA00033328"/>
    </source>
</evidence>
<keyword evidence="7 24" id="KW-0121">Carboxypeptidase</keyword>
<accession>A0A1T5DDA1</accession>
<dbReference type="RefSeq" id="WP_079702810.1">
    <property type="nucleotide sequence ID" value="NZ_FUYR01000002.1"/>
</dbReference>
<evidence type="ECO:0000256" key="4">
    <source>
        <dbReference type="ARBA" id="ARBA00004613"/>
    </source>
</evidence>
<dbReference type="Proteomes" id="UP000189981">
    <property type="component" value="Unassembled WGS sequence"/>
</dbReference>
<keyword evidence="11" id="KW-0378">Hydrolase</keyword>
<evidence type="ECO:0000256" key="9">
    <source>
        <dbReference type="ARBA" id="ARBA00022723"/>
    </source>
</evidence>
<keyword evidence="13" id="KW-0862">Zinc</keyword>
<protein>
    <recommendedName>
        <fullName evidence="5">Carboxypeptidase Q</fullName>
    </recommendedName>
    <alternativeName>
        <fullName evidence="20">Plasma glutamate carboxypeptidase</fullName>
    </alternativeName>
</protein>
<evidence type="ECO:0000256" key="19">
    <source>
        <dbReference type="ARBA" id="ARBA00025833"/>
    </source>
</evidence>
<dbReference type="InterPro" id="IPR003137">
    <property type="entry name" value="PA_domain"/>
</dbReference>
<feature type="chain" id="PRO_5013182565" description="Carboxypeptidase Q" evidence="21">
    <location>
        <begin position="20"/>
        <end position="458"/>
    </location>
</feature>
<evidence type="ECO:0000256" key="21">
    <source>
        <dbReference type="SAM" id="SignalP"/>
    </source>
</evidence>